<dbReference type="InterPro" id="IPR050491">
    <property type="entry name" value="AmpC-like"/>
</dbReference>
<feature type="domain" description="Beta-lactamase-related" evidence="2">
    <location>
        <begin position="5"/>
        <end position="345"/>
    </location>
</feature>
<dbReference type="OMA" id="QWGLVMA"/>
<gene>
    <name evidence="3" type="ORF">DACRYDRAFT_80960</name>
</gene>
<dbReference type="AlphaFoldDB" id="M5GA58"/>
<organism evidence="3 4">
    <name type="scientific">Dacryopinax primogenitus (strain DJM 731)</name>
    <name type="common">Brown rot fungus</name>
    <dbReference type="NCBI Taxonomy" id="1858805"/>
    <lineage>
        <taxon>Eukaryota</taxon>
        <taxon>Fungi</taxon>
        <taxon>Dikarya</taxon>
        <taxon>Basidiomycota</taxon>
        <taxon>Agaricomycotina</taxon>
        <taxon>Dacrymycetes</taxon>
        <taxon>Dacrymycetales</taxon>
        <taxon>Dacrymycetaceae</taxon>
        <taxon>Dacryopinax</taxon>
    </lineage>
</organism>
<dbReference type="InterPro" id="IPR001466">
    <property type="entry name" value="Beta-lactam-related"/>
</dbReference>
<dbReference type="HOGENOM" id="CLU_020027_14_0_1"/>
<dbReference type="RefSeq" id="XP_040627660.1">
    <property type="nucleotide sequence ID" value="XM_040776486.1"/>
</dbReference>
<evidence type="ECO:0000256" key="1">
    <source>
        <dbReference type="ARBA" id="ARBA00038215"/>
    </source>
</evidence>
<dbReference type="SUPFAM" id="SSF56601">
    <property type="entry name" value="beta-lactamase/transpeptidase-like"/>
    <property type="match status" value="1"/>
</dbReference>
<dbReference type="Pfam" id="PF00144">
    <property type="entry name" value="Beta-lactamase"/>
    <property type="match status" value="1"/>
</dbReference>
<reference evidence="3 4" key="1">
    <citation type="journal article" date="2012" name="Science">
        <title>The Paleozoic origin of enzymatic lignin decomposition reconstructed from 31 fungal genomes.</title>
        <authorList>
            <person name="Floudas D."/>
            <person name="Binder M."/>
            <person name="Riley R."/>
            <person name="Barry K."/>
            <person name="Blanchette R.A."/>
            <person name="Henrissat B."/>
            <person name="Martinez A.T."/>
            <person name="Otillar R."/>
            <person name="Spatafora J.W."/>
            <person name="Yadav J.S."/>
            <person name="Aerts A."/>
            <person name="Benoit I."/>
            <person name="Boyd A."/>
            <person name="Carlson A."/>
            <person name="Copeland A."/>
            <person name="Coutinho P.M."/>
            <person name="de Vries R.P."/>
            <person name="Ferreira P."/>
            <person name="Findley K."/>
            <person name="Foster B."/>
            <person name="Gaskell J."/>
            <person name="Glotzer D."/>
            <person name="Gorecki P."/>
            <person name="Heitman J."/>
            <person name="Hesse C."/>
            <person name="Hori C."/>
            <person name="Igarashi K."/>
            <person name="Jurgens J.A."/>
            <person name="Kallen N."/>
            <person name="Kersten P."/>
            <person name="Kohler A."/>
            <person name="Kuees U."/>
            <person name="Kumar T.K.A."/>
            <person name="Kuo A."/>
            <person name="LaButti K."/>
            <person name="Larrondo L.F."/>
            <person name="Lindquist E."/>
            <person name="Ling A."/>
            <person name="Lombard V."/>
            <person name="Lucas S."/>
            <person name="Lundell T."/>
            <person name="Martin R."/>
            <person name="McLaughlin D.J."/>
            <person name="Morgenstern I."/>
            <person name="Morin E."/>
            <person name="Murat C."/>
            <person name="Nagy L.G."/>
            <person name="Nolan M."/>
            <person name="Ohm R.A."/>
            <person name="Patyshakuliyeva A."/>
            <person name="Rokas A."/>
            <person name="Ruiz-Duenas F.J."/>
            <person name="Sabat G."/>
            <person name="Salamov A."/>
            <person name="Samejima M."/>
            <person name="Schmutz J."/>
            <person name="Slot J.C."/>
            <person name="St John F."/>
            <person name="Stenlid J."/>
            <person name="Sun H."/>
            <person name="Sun S."/>
            <person name="Syed K."/>
            <person name="Tsang A."/>
            <person name="Wiebenga A."/>
            <person name="Young D."/>
            <person name="Pisabarro A."/>
            <person name="Eastwood D.C."/>
            <person name="Martin F."/>
            <person name="Cullen D."/>
            <person name="Grigoriev I.V."/>
            <person name="Hibbett D.S."/>
        </authorList>
    </citation>
    <scope>NUCLEOTIDE SEQUENCE [LARGE SCALE GENOMIC DNA]</scope>
    <source>
        <strain evidence="3 4">DJM-731 SS1</strain>
    </source>
</reference>
<dbReference type="PANTHER" id="PTHR46825">
    <property type="entry name" value="D-ALANYL-D-ALANINE-CARBOXYPEPTIDASE/ENDOPEPTIDASE AMPH"/>
    <property type="match status" value="1"/>
</dbReference>
<dbReference type="GeneID" id="63691548"/>
<dbReference type="Proteomes" id="UP000030653">
    <property type="component" value="Unassembled WGS sequence"/>
</dbReference>
<feature type="non-terminal residue" evidence="3">
    <location>
        <position position="1"/>
    </location>
</feature>
<name>M5GA58_DACPD</name>
<evidence type="ECO:0000259" key="2">
    <source>
        <dbReference type="Pfam" id="PF00144"/>
    </source>
</evidence>
<keyword evidence="4" id="KW-1185">Reference proteome</keyword>
<dbReference type="InterPro" id="IPR012338">
    <property type="entry name" value="Beta-lactam/transpept-like"/>
</dbReference>
<evidence type="ECO:0000313" key="4">
    <source>
        <dbReference type="Proteomes" id="UP000030653"/>
    </source>
</evidence>
<evidence type="ECO:0000313" key="3">
    <source>
        <dbReference type="EMBL" id="EJU00763.1"/>
    </source>
</evidence>
<accession>M5GA58</accession>
<dbReference type="Gene3D" id="3.40.710.10">
    <property type="entry name" value="DD-peptidase/beta-lactamase superfamily"/>
    <property type="match status" value="1"/>
</dbReference>
<comment type="similarity">
    <text evidence="1">Belongs to the peptidase S12 family.</text>
</comment>
<dbReference type="EMBL" id="JH795866">
    <property type="protein sequence ID" value="EJU00763.1"/>
    <property type="molecule type" value="Genomic_DNA"/>
</dbReference>
<dbReference type="STRING" id="1858805.M5GA58"/>
<protein>
    <submittedName>
        <fullName evidence="3">Beta-lactamase/transpeptidase-like protein</fullName>
    </submittedName>
</protein>
<dbReference type="OrthoDB" id="5946976at2759"/>
<proteinExistence type="inferred from homology"/>
<dbReference type="PANTHER" id="PTHR46825:SF15">
    <property type="entry name" value="BETA-LACTAMASE-RELATED DOMAIN-CONTAINING PROTEIN"/>
    <property type="match status" value="1"/>
</dbReference>
<sequence length="549" mass="60963">MDTWKVVGMQMCAVLPGGEVEYGAYGYRDDENRPVDLDTYFGIASCSKAFCCFALSQLMQDYSTGRSPTGSLRPLPSELKTFSWTTPMSKLLPEKWKLFEPYASANATPIDLVAHVTGLASHDLVYVPGEKAEDVLKRLKDLKPNRGLREEWQYNNIMYMAAQTVVADLSGMPYTEFIKTRIFDPLGMDTSTFDVDKARATQNFIQGFMFTGPKKDIKRAIPHFIPDNETVDLLAGAGGILSNVKDMSKWVKTILARGIDPSGQLPLVSEDLFNYMTQGKYVMEVNGALFPELSPLIYGGGWQRYSLRGHELFCHTGGTGGISAYTFILPNDDMGFCLLSNTGARQAALRTIVHRVVENLLKLEPMDWSTRYLGVVQKQEKAQKEKTVARAADAAPPPLELSKYCGTYKHPAYGSFTLHGPGSSPSNRGDAVIAAFAAVNGSPSAPFPEEAHTTPQLYAEFKRIWCSHLRFRHREGNTWNVTAEALYPSGWGADGTPFVHVGSGPWEASFVEEGGKVKGVEWMENTLYTPQRKMEGDEDRVILFERMSN</sequence>